<evidence type="ECO:0000256" key="4">
    <source>
        <dbReference type="ARBA" id="ARBA00023136"/>
    </source>
</evidence>
<feature type="compositionally biased region" description="Acidic residues" evidence="6">
    <location>
        <begin position="320"/>
        <end position="329"/>
    </location>
</feature>
<dbReference type="GO" id="GO:0016020">
    <property type="term" value="C:membrane"/>
    <property type="evidence" value="ECO:0007669"/>
    <property type="project" value="UniProtKB-SubCell"/>
</dbReference>
<feature type="transmembrane region" description="Helical" evidence="7">
    <location>
        <begin position="12"/>
        <end position="35"/>
    </location>
</feature>
<gene>
    <name evidence="9 11" type="ORF">BDZ99DRAFT_574397</name>
</gene>
<comment type="subcellular location">
    <subcellularLocation>
        <location evidence="1">Membrane</location>
        <topology evidence="1">Multi-pass membrane protein</topology>
    </subcellularLocation>
</comment>
<dbReference type="InterPro" id="IPR052337">
    <property type="entry name" value="SAT4-like"/>
</dbReference>
<comment type="similarity">
    <text evidence="5">Belongs to the SAT4 family.</text>
</comment>
<feature type="transmembrane region" description="Helical" evidence="7">
    <location>
        <begin position="238"/>
        <end position="259"/>
    </location>
</feature>
<keyword evidence="2 7" id="KW-0812">Transmembrane</keyword>
<evidence type="ECO:0000256" key="2">
    <source>
        <dbReference type="ARBA" id="ARBA00022692"/>
    </source>
</evidence>
<evidence type="ECO:0000313" key="11">
    <source>
        <dbReference type="RefSeq" id="XP_033572432.1"/>
    </source>
</evidence>
<feature type="transmembrane region" description="Helical" evidence="7">
    <location>
        <begin position="167"/>
        <end position="194"/>
    </location>
</feature>
<evidence type="ECO:0000256" key="7">
    <source>
        <dbReference type="SAM" id="Phobius"/>
    </source>
</evidence>
<dbReference type="PANTHER" id="PTHR33048">
    <property type="entry name" value="PTH11-LIKE INTEGRAL MEMBRANE PROTEIN (AFU_ORTHOLOGUE AFUA_5G11245)"/>
    <property type="match status" value="1"/>
</dbReference>
<feature type="transmembrane region" description="Helical" evidence="7">
    <location>
        <begin position="47"/>
        <end position="68"/>
    </location>
</feature>
<dbReference type="RefSeq" id="XP_033572432.1">
    <property type="nucleotide sequence ID" value="XM_033728371.1"/>
</dbReference>
<name>A0A6A6YA82_9PEZI</name>
<evidence type="ECO:0000256" key="3">
    <source>
        <dbReference type="ARBA" id="ARBA00022989"/>
    </source>
</evidence>
<feature type="domain" description="Rhodopsin" evidence="8">
    <location>
        <begin position="31"/>
        <end position="267"/>
    </location>
</feature>
<feature type="transmembrane region" description="Helical" evidence="7">
    <location>
        <begin position="88"/>
        <end position="114"/>
    </location>
</feature>
<dbReference type="PANTHER" id="PTHR33048:SF57">
    <property type="entry name" value="INTEGRAL MEMBRANE PROTEIN-RELATED"/>
    <property type="match status" value="1"/>
</dbReference>
<dbReference type="AlphaFoldDB" id="A0A6A6YA82"/>
<keyword evidence="4 7" id="KW-0472">Membrane</keyword>
<reference evidence="9 11" key="1">
    <citation type="journal article" date="2020" name="Stud. Mycol.">
        <title>101 Dothideomycetes genomes: a test case for predicting lifestyles and emergence of pathogens.</title>
        <authorList>
            <person name="Haridas S."/>
            <person name="Albert R."/>
            <person name="Binder M."/>
            <person name="Bloem J."/>
            <person name="Labutti K."/>
            <person name="Salamov A."/>
            <person name="Andreopoulos B."/>
            <person name="Baker S."/>
            <person name="Barry K."/>
            <person name="Bills G."/>
            <person name="Bluhm B."/>
            <person name="Cannon C."/>
            <person name="Castanera R."/>
            <person name="Culley D."/>
            <person name="Daum C."/>
            <person name="Ezra D."/>
            <person name="Gonzalez J."/>
            <person name="Henrissat B."/>
            <person name="Kuo A."/>
            <person name="Liang C."/>
            <person name="Lipzen A."/>
            <person name="Lutzoni F."/>
            <person name="Magnuson J."/>
            <person name="Mondo S."/>
            <person name="Nolan M."/>
            <person name="Ohm R."/>
            <person name="Pangilinan J."/>
            <person name="Park H.-J."/>
            <person name="Ramirez L."/>
            <person name="Alfaro M."/>
            <person name="Sun H."/>
            <person name="Tritt A."/>
            <person name="Yoshinaga Y."/>
            <person name="Zwiers L.-H."/>
            <person name="Turgeon B."/>
            <person name="Goodwin S."/>
            <person name="Spatafora J."/>
            <person name="Crous P."/>
            <person name="Grigoriev I."/>
        </authorList>
    </citation>
    <scope>NUCLEOTIDE SEQUENCE</scope>
    <source>
        <strain evidence="9 11">CBS 304.34</strain>
    </source>
</reference>
<sequence length="363" mass="40618">MPFSFAENPQGTIYFSICCFFQVLSFAATGLRLWGRKLQRIPLQVNDYAILAALALTVANIGVLGASVRHGMGVNIAKVGPEDLVTFVKLQTVITVTWEWAIFAIRISILDLYIKIFRIPWFIKVCYAYLAFQVAFILSMFLTTMLLCRPFRYQWDKTVPGGVCGDLIASYYATHITILLTDVITAVLPIPVLWKLNMNTRKKIGISLMFMLGTVIVTFNIIRLAWTDKVKSPDITYAYAILFCFSELEIQLGLILASVPLMQPVLHKYLGVGFPGKSPTARSHNKSGASTNPIQLGTIGSTRTRKYNNILETESAREFDLDEEDEGDAESASRISPNLGKISVTLDWEIRHETGPGQEKMTR</sequence>
<reference evidence="11" key="2">
    <citation type="submission" date="2020-04" db="EMBL/GenBank/DDBJ databases">
        <authorList>
            <consortium name="NCBI Genome Project"/>
        </authorList>
    </citation>
    <scope>NUCLEOTIDE SEQUENCE</scope>
    <source>
        <strain evidence="11">CBS 304.34</strain>
    </source>
</reference>
<protein>
    <recommendedName>
        <fullName evidence="8">Rhodopsin domain-containing protein</fullName>
    </recommendedName>
</protein>
<keyword evidence="3 7" id="KW-1133">Transmembrane helix</keyword>
<dbReference type="EMBL" id="MU003709">
    <property type="protein sequence ID" value="KAF2805468.1"/>
    <property type="molecule type" value="Genomic_DNA"/>
</dbReference>
<feature type="transmembrane region" description="Helical" evidence="7">
    <location>
        <begin position="206"/>
        <end position="226"/>
    </location>
</feature>
<evidence type="ECO:0000256" key="1">
    <source>
        <dbReference type="ARBA" id="ARBA00004141"/>
    </source>
</evidence>
<organism evidence="9">
    <name type="scientific">Mytilinidion resinicola</name>
    <dbReference type="NCBI Taxonomy" id="574789"/>
    <lineage>
        <taxon>Eukaryota</taxon>
        <taxon>Fungi</taxon>
        <taxon>Dikarya</taxon>
        <taxon>Ascomycota</taxon>
        <taxon>Pezizomycotina</taxon>
        <taxon>Dothideomycetes</taxon>
        <taxon>Pleosporomycetidae</taxon>
        <taxon>Mytilinidiales</taxon>
        <taxon>Mytilinidiaceae</taxon>
        <taxon>Mytilinidion</taxon>
    </lineage>
</organism>
<dbReference type="Pfam" id="PF20684">
    <property type="entry name" value="Fung_rhodopsin"/>
    <property type="match status" value="1"/>
</dbReference>
<dbReference type="OrthoDB" id="10017208at2759"/>
<accession>A0A6A6YA82</accession>
<evidence type="ECO:0000313" key="9">
    <source>
        <dbReference type="EMBL" id="KAF2805468.1"/>
    </source>
</evidence>
<reference evidence="11" key="3">
    <citation type="submission" date="2025-04" db="UniProtKB">
        <authorList>
            <consortium name="RefSeq"/>
        </authorList>
    </citation>
    <scope>IDENTIFICATION</scope>
    <source>
        <strain evidence="11">CBS 304.34</strain>
    </source>
</reference>
<evidence type="ECO:0000256" key="6">
    <source>
        <dbReference type="SAM" id="MobiDB-lite"/>
    </source>
</evidence>
<dbReference type="Proteomes" id="UP000504636">
    <property type="component" value="Unplaced"/>
</dbReference>
<dbReference type="GeneID" id="54469264"/>
<feature type="transmembrane region" description="Helical" evidence="7">
    <location>
        <begin position="126"/>
        <end position="147"/>
    </location>
</feature>
<evidence type="ECO:0000313" key="10">
    <source>
        <dbReference type="Proteomes" id="UP000504636"/>
    </source>
</evidence>
<proteinExistence type="inferred from homology"/>
<dbReference type="InterPro" id="IPR049326">
    <property type="entry name" value="Rhodopsin_dom_fungi"/>
</dbReference>
<feature type="region of interest" description="Disordered" evidence="6">
    <location>
        <begin position="317"/>
        <end position="338"/>
    </location>
</feature>
<evidence type="ECO:0000256" key="5">
    <source>
        <dbReference type="ARBA" id="ARBA00038359"/>
    </source>
</evidence>
<keyword evidence="10" id="KW-1185">Reference proteome</keyword>
<evidence type="ECO:0000259" key="8">
    <source>
        <dbReference type="Pfam" id="PF20684"/>
    </source>
</evidence>